<feature type="transmembrane region" description="Helical" evidence="6">
    <location>
        <begin position="389"/>
        <end position="406"/>
    </location>
</feature>
<dbReference type="Pfam" id="PF02687">
    <property type="entry name" value="FtsX"/>
    <property type="match status" value="2"/>
</dbReference>
<proteinExistence type="predicted"/>
<feature type="transmembrane region" description="Helical" evidence="6">
    <location>
        <begin position="412"/>
        <end position="437"/>
    </location>
</feature>
<organism evidence="9 10">
    <name type="scientific">Methylocystis iwaonis</name>
    <dbReference type="NCBI Taxonomy" id="2885079"/>
    <lineage>
        <taxon>Bacteria</taxon>
        <taxon>Pseudomonadati</taxon>
        <taxon>Pseudomonadota</taxon>
        <taxon>Alphaproteobacteria</taxon>
        <taxon>Hyphomicrobiales</taxon>
        <taxon>Methylocystaceae</taxon>
        <taxon>Methylocystis</taxon>
    </lineage>
</organism>
<evidence type="ECO:0000313" key="10">
    <source>
        <dbReference type="Proteomes" id="UP001317629"/>
    </source>
</evidence>
<keyword evidence="10" id="KW-1185">Reference proteome</keyword>
<sequence length="825" mass="88263">MRQTLFALAALLSHWRRHPANLAMLVLGLAIATALWSGVQALNAQARKSYDDAAAVFTGGGAQNIVSARGGLFPQSLFVTLRRAGVKVSPALEGTTRIGARTIRLIGIEPVTLPAATTLAPLRESKEATNILTGEGRSFAAPQTLSDLHISEGARIVTERGFTLPPVYAIDAAPPGAVIVDIGVAQKALDKPLRLSRLILPPQTRLDPTRLTEVAGDSLRLVEPDEETDLSRLTDSFHLNLTAFGLLAFLVGFFIVNASFGLAFEQRLPMVRTLRALGVSIRALVAALFCELAAFTLLAGGLGVVGGYFIAAALLPDVAASLEGLYGAQLPGQLALDARWWLSGLGMAGAGALLAAGSGLSKTLRLPVLSVARPMAWRDAHHRYLRRQAALAALALVGATLAYSFAEGLAMGFAVIALALLAAALFLPVALAAILWIGESLAQRPLARWFFADGRQEIAGLSLALTALLLALATNIGVGGMVEGFRQTFTGWLDQRLIAEVYFEAATPADAREIEAWAKEQPEIAAILPVWRTKTRISDWPVEIIGLAPHETYSAHFTLLEGGADAWRALHEEDAALISEQLARRLKIGLGAMLDIPTPQDTPQGVWRAKVVGVFPDYGNPKGQLRIDHAKLAQHFSDASGVHYSLRVAPVDVAPLMEKMQTRFGPKLARLVDNAGIKKISTNIFERTFTVTTALNTLTLIVAAIALFASLLTLSNLRLGHIAPVWAIGVTRRRLAGLELLRMMLFASGAALIAIPLGLFMTWSLVAIVNVAAFGWRLPMHVFPLQWGAVFVVALLTALFAATIPALRLARSAPVDLLKVFANER</sequence>
<evidence type="ECO:0000256" key="6">
    <source>
        <dbReference type="SAM" id="Phobius"/>
    </source>
</evidence>
<keyword evidence="4 6" id="KW-1133">Transmembrane helix</keyword>
<evidence type="ECO:0000256" key="3">
    <source>
        <dbReference type="ARBA" id="ARBA00022692"/>
    </source>
</evidence>
<evidence type="ECO:0000256" key="2">
    <source>
        <dbReference type="ARBA" id="ARBA00022475"/>
    </source>
</evidence>
<feature type="transmembrane region" description="Helical" evidence="6">
    <location>
        <begin position="740"/>
        <end position="773"/>
    </location>
</feature>
<gene>
    <name evidence="9" type="ORF">SS37A_06810</name>
</gene>
<dbReference type="EMBL" id="AP027142">
    <property type="protein sequence ID" value="BDV33152.1"/>
    <property type="molecule type" value="Genomic_DNA"/>
</dbReference>
<feature type="transmembrane region" description="Helical" evidence="6">
    <location>
        <begin position="340"/>
        <end position="360"/>
    </location>
</feature>
<keyword evidence="3 6" id="KW-0812">Transmembrane</keyword>
<name>A0ABM8E598_9HYPH</name>
<dbReference type="PANTHER" id="PTHR30287:SF2">
    <property type="entry name" value="BLL1001 PROTEIN"/>
    <property type="match status" value="1"/>
</dbReference>
<feature type="domain" description="ABC3 transporter permease C-terminal" evidence="7">
    <location>
        <begin position="243"/>
        <end position="361"/>
    </location>
</feature>
<accession>A0ABM8E598</accession>
<evidence type="ECO:0000256" key="1">
    <source>
        <dbReference type="ARBA" id="ARBA00004651"/>
    </source>
</evidence>
<dbReference type="RefSeq" id="WP_281930471.1">
    <property type="nucleotide sequence ID" value="NZ_AP027142.1"/>
</dbReference>
<feature type="domain" description="ABC3 transporter permease C-terminal" evidence="7">
    <location>
        <begin position="696"/>
        <end position="813"/>
    </location>
</feature>
<feature type="transmembrane region" description="Helical" evidence="6">
    <location>
        <begin position="284"/>
        <end position="315"/>
    </location>
</feature>
<evidence type="ECO:0000313" key="9">
    <source>
        <dbReference type="EMBL" id="BDV33152.1"/>
    </source>
</evidence>
<feature type="transmembrane region" description="Helical" evidence="6">
    <location>
        <begin position="458"/>
        <end position="478"/>
    </location>
</feature>
<dbReference type="Pfam" id="PF12704">
    <property type="entry name" value="MacB_PCD"/>
    <property type="match status" value="1"/>
</dbReference>
<reference evidence="9 10" key="1">
    <citation type="journal article" date="2023" name="Int. J. Syst. Evol. Microbiol.">
        <title>Methylocystis iwaonis sp. nov., a type II methane-oxidizing bacterium from surface soil of a rice paddy field in Japan, and emended description of the genus Methylocystis (ex Whittenbury et al. 1970) Bowman et al. 1993.</title>
        <authorList>
            <person name="Kaise H."/>
            <person name="Sawadogo J.B."/>
            <person name="Alam M.S."/>
            <person name="Ueno C."/>
            <person name="Dianou D."/>
            <person name="Shinjo R."/>
            <person name="Asakawa S."/>
        </authorList>
    </citation>
    <scope>NUCLEOTIDE SEQUENCE [LARGE SCALE GENOMIC DNA]</scope>
    <source>
        <strain evidence="9 10">SS37A-Re</strain>
    </source>
</reference>
<feature type="transmembrane region" description="Helical" evidence="6">
    <location>
        <begin position="698"/>
        <end position="719"/>
    </location>
</feature>
<feature type="transmembrane region" description="Helical" evidence="6">
    <location>
        <begin position="241"/>
        <end position="264"/>
    </location>
</feature>
<evidence type="ECO:0000256" key="5">
    <source>
        <dbReference type="ARBA" id="ARBA00023136"/>
    </source>
</evidence>
<evidence type="ECO:0000256" key="4">
    <source>
        <dbReference type="ARBA" id="ARBA00022989"/>
    </source>
</evidence>
<dbReference type="InterPro" id="IPR038766">
    <property type="entry name" value="Membrane_comp_ABC_pdt"/>
</dbReference>
<protein>
    <submittedName>
        <fullName evidence="9">ABC transporter permease</fullName>
    </submittedName>
</protein>
<dbReference type="InterPro" id="IPR025857">
    <property type="entry name" value="MacB_PCD"/>
</dbReference>
<dbReference type="InterPro" id="IPR003838">
    <property type="entry name" value="ABC3_permease_C"/>
</dbReference>
<dbReference type="Proteomes" id="UP001317629">
    <property type="component" value="Chromosome"/>
</dbReference>
<feature type="transmembrane region" description="Helical" evidence="6">
    <location>
        <begin position="785"/>
        <end position="807"/>
    </location>
</feature>
<evidence type="ECO:0000259" key="8">
    <source>
        <dbReference type="Pfam" id="PF12704"/>
    </source>
</evidence>
<feature type="domain" description="MacB-like periplasmic core" evidence="8">
    <location>
        <begin position="463"/>
        <end position="636"/>
    </location>
</feature>
<dbReference type="PANTHER" id="PTHR30287">
    <property type="entry name" value="MEMBRANE COMPONENT OF PREDICTED ABC SUPERFAMILY METABOLITE UPTAKE TRANSPORTER"/>
    <property type="match status" value="1"/>
</dbReference>
<evidence type="ECO:0000259" key="7">
    <source>
        <dbReference type="Pfam" id="PF02687"/>
    </source>
</evidence>
<keyword evidence="2" id="KW-1003">Cell membrane</keyword>
<keyword evidence="5 6" id="KW-0472">Membrane</keyword>
<comment type="subcellular location">
    <subcellularLocation>
        <location evidence="1">Cell membrane</location>
        <topology evidence="1">Multi-pass membrane protein</topology>
    </subcellularLocation>
</comment>